<organism evidence="2 3">
    <name type="scientific">Aporhodopirellula rubra</name>
    <dbReference type="NCBI Taxonomy" id="980271"/>
    <lineage>
        <taxon>Bacteria</taxon>
        <taxon>Pseudomonadati</taxon>
        <taxon>Planctomycetota</taxon>
        <taxon>Planctomycetia</taxon>
        <taxon>Pirellulales</taxon>
        <taxon>Pirellulaceae</taxon>
        <taxon>Aporhodopirellula</taxon>
    </lineage>
</organism>
<name>A0A7W5E408_9BACT</name>
<dbReference type="RefSeq" id="WP_184307574.1">
    <property type="nucleotide sequence ID" value="NZ_JACHXU010000021.1"/>
</dbReference>
<dbReference type="Proteomes" id="UP000536179">
    <property type="component" value="Unassembled WGS sequence"/>
</dbReference>
<dbReference type="EMBL" id="JACHXU010000021">
    <property type="protein sequence ID" value="MBB3209173.1"/>
    <property type="molecule type" value="Genomic_DNA"/>
</dbReference>
<feature type="compositionally biased region" description="Low complexity" evidence="1">
    <location>
        <begin position="36"/>
        <end position="46"/>
    </location>
</feature>
<keyword evidence="3" id="KW-1185">Reference proteome</keyword>
<gene>
    <name evidence="2" type="ORF">FHS27_005011</name>
</gene>
<feature type="region of interest" description="Disordered" evidence="1">
    <location>
        <begin position="36"/>
        <end position="79"/>
    </location>
</feature>
<evidence type="ECO:0000256" key="1">
    <source>
        <dbReference type="SAM" id="MobiDB-lite"/>
    </source>
</evidence>
<accession>A0A7W5E408</accession>
<comment type="caution">
    <text evidence="2">The sequence shown here is derived from an EMBL/GenBank/DDBJ whole genome shotgun (WGS) entry which is preliminary data.</text>
</comment>
<dbReference type="AlphaFoldDB" id="A0A7W5E408"/>
<protein>
    <submittedName>
        <fullName evidence="2">Uncharacterized protein</fullName>
    </submittedName>
</protein>
<feature type="compositionally biased region" description="Basic and acidic residues" evidence="1">
    <location>
        <begin position="70"/>
        <end position="79"/>
    </location>
</feature>
<evidence type="ECO:0000313" key="2">
    <source>
        <dbReference type="EMBL" id="MBB3209173.1"/>
    </source>
</evidence>
<reference evidence="2 3" key="1">
    <citation type="submission" date="2020-08" db="EMBL/GenBank/DDBJ databases">
        <title>Genomic Encyclopedia of Type Strains, Phase III (KMG-III): the genomes of soil and plant-associated and newly described type strains.</title>
        <authorList>
            <person name="Whitman W."/>
        </authorList>
    </citation>
    <scope>NUCLEOTIDE SEQUENCE [LARGE SCALE GENOMIC DNA]</scope>
    <source>
        <strain evidence="2 3">CECT 8075</strain>
    </source>
</reference>
<sequence>MLTKVKSSTPSPQSRRLQIATCLADAIINLRALSRVSRSIPESSSESAERSVDSSANPWLSVTTPNVSAEETREPKSPK</sequence>
<proteinExistence type="predicted"/>
<feature type="compositionally biased region" description="Polar residues" evidence="1">
    <location>
        <begin position="56"/>
        <end position="69"/>
    </location>
</feature>
<evidence type="ECO:0000313" key="3">
    <source>
        <dbReference type="Proteomes" id="UP000536179"/>
    </source>
</evidence>